<keyword evidence="1" id="KW-0812">Transmembrane</keyword>
<sequence>MVNSPSLLLRIFDFCSTRSLMAALELAVAATSSSAAADGGGWKSKQKALQTNRNGRLMSNSSNLNRKKQRTQSRTTPFAQCATSSVAAGVDAVVMIAALFACAYLFLPYLQLLFRGIKLTFSALVQSANDECAMLVFNVFGISFVVLVVGVLFVIIVRYALGGKKCNRPNCLGLKDSPKFDFQIETEEMMKNSTASSFSEPSTSSKDDVLIELSGDHQREIEGQLRKVAPPNGRILLIFRAKCGCSAGRMVVWGPKKSTKIKNRSIRSR</sequence>
<organism evidence="2 3">
    <name type="scientific">Zostera marina</name>
    <name type="common">Eelgrass</name>
    <dbReference type="NCBI Taxonomy" id="29655"/>
    <lineage>
        <taxon>Eukaryota</taxon>
        <taxon>Viridiplantae</taxon>
        <taxon>Streptophyta</taxon>
        <taxon>Embryophyta</taxon>
        <taxon>Tracheophyta</taxon>
        <taxon>Spermatophyta</taxon>
        <taxon>Magnoliopsida</taxon>
        <taxon>Liliopsida</taxon>
        <taxon>Zosteraceae</taxon>
        <taxon>Zostera</taxon>
    </lineage>
</organism>
<evidence type="ECO:0000256" key="1">
    <source>
        <dbReference type="SAM" id="Phobius"/>
    </source>
</evidence>
<dbReference type="OMA" id="CPTVKDG"/>
<dbReference type="EMBL" id="LFYR01000957">
    <property type="protein sequence ID" value="KMZ66784.1"/>
    <property type="molecule type" value="Genomic_DNA"/>
</dbReference>
<protein>
    <submittedName>
        <fullName evidence="2">Ribosomal protein L34e superfamily protein</fullName>
    </submittedName>
</protein>
<dbReference type="AlphaFoldDB" id="A0A0K9PCT2"/>
<proteinExistence type="predicted"/>
<dbReference type="Proteomes" id="UP000036987">
    <property type="component" value="Unassembled WGS sequence"/>
</dbReference>
<feature type="transmembrane region" description="Helical" evidence="1">
    <location>
        <begin position="92"/>
        <end position="114"/>
    </location>
</feature>
<evidence type="ECO:0000313" key="3">
    <source>
        <dbReference type="Proteomes" id="UP000036987"/>
    </source>
</evidence>
<comment type="caution">
    <text evidence="2">The sequence shown here is derived from an EMBL/GenBank/DDBJ whole genome shotgun (WGS) entry which is preliminary data.</text>
</comment>
<keyword evidence="3" id="KW-1185">Reference proteome</keyword>
<name>A0A0K9PCT2_ZOSMR</name>
<dbReference type="GO" id="GO:0005840">
    <property type="term" value="C:ribosome"/>
    <property type="evidence" value="ECO:0007669"/>
    <property type="project" value="UniProtKB-KW"/>
</dbReference>
<accession>A0A0K9PCT2</accession>
<dbReference type="PANTHER" id="PTHR46996:SF4">
    <property type="entry name" value="RIBOSOMAL PROTEIN L34E SUPERFAMILY PROTEIN"/>
    <property type="match status" value="1"/>
</dbReference>
<dbReference type="PANTHER" id="PTHR46996">
    <property type="entry name" value="OS05G0488500 PROTEIN"/>
    <property type="match status" value="1"/>
</dbReference>
<feature type="transmembrane region" description="Helical" evidence="1">
    <location>
        <begin position="135"/>
        <end position="161"/>
    </location>
</feature>
<dbReference type="OrthoDB" id="1865221at2759"/>
<keyword evidence="1" id="KW-0472">Membrane</keyword>
<reference evidence="3" key="1">
    <citation type="journal article" date="2016" name="Nature">
        <title>The genome of the seagrass Zostera marina reveals angiosperm adaptation to the sea.</title>
        <authorList>
            <person name="Olsen J.L."/>
            <person name="Rouze P."/>
            <person name="Verhelst B."/>
            <person name="Lin Y.-C."/>
            <person name="Bayer T."/>
            <person name="Collen J."/>
            <person name="Dattolo E."/>
            <person name="De Paoli E."/>
            <person name="Dittami S."/>
            <person name="Maumus F."/>
            <person name="Michel G."/>
            <person name="Kersting A."/>
            <person name="Lauritano C."/>
            <person name="Lohaus R."/>
            <person name="Toepel M."/>
            <person name="Tonon T."/>
            <person name="Vanneste K."/>
            <person name="Amirebrahimi M."/>
            <person name="Brakel J."/>
            <person name="Bostroem C."/>
            <person name="Chovatia M."/>
            <person name="Grimwood J."/>
            <person name="Jenkins J.W."/>
            <person name="Jueterbock A."/>
            <person name="Mraz A."/>
            <person name="Stam W.T."/>
            <person name="Tice H."/>
            <person name="Bornberg-Bauer E."/>
            <person name="Green P.J."/>
            <person name="Pearson G.A."/>
            <person name="Procaccini G."/>
            <person name="Duarte C.M."/>
            <person name="Schmutz J."/>
            <person name="Reusch T.B.H."/>
            <person name="Van de Peer Y."/>
        </authorList>
    </citation>
    <scope>NUCLEOTIDE SEQUENCE [LARGE SCALE GENOMIC DNA]</scope>
    <source>
        <strain evidence="3">cv. Finnish</strain>
    </source>
</reference>
<evidence type="ECO:0000313" key="2">
    <source>
        <dbReference type="EMBL" id="KMZ66784.1"/>
    </source>
</evidence>
<keyword evidence="2" id="KW-0689">Ribosomal protein</keyword>
<keyword evidence="2" id="KW-0687">Ribonucleoprotein</keyword>
<keyword evidence="1" id="KW-1133">Transmembrane helix</keyword>
<gene>
    <name evidence="2" type="ORF">ZOSMA_289G00250</name>
</gene>